<dbReference type="Gene3D" id="3.30.420.110">
    <property type="entry name" value="MutS, connector domain"/>
    <property type="match status" value="1"/>
</dbReference>
<dbReference type="Pfam" id="PF01624">
    <property type="entry name" value="MutS_I"/>
    <property type="match status" value="1"/>
</dbReference>
<dbReference type="SMART" id="SM00533">
    <property type="entry name" value="MUTSd"/>
    <property type="match status" value="1"/>
</dbReference>
<dbReference type="NCBIfam" id="NF003810">
    <property type="entry name" value="PRK05399.1"/>
    <property type="match status" value="1"/>
</dbReference>
<evidence type="ECO:0000256" key="4">
    <source>
        <dbReference type="ARBA" id="ARBA00022763"/>
    </source>
</evidence>
<dbReference type="Gene3D" id="3.40.1170.10">
    <property type="entry name" value="DNA repair protein MutS, domain I"/>
    <property type="match status" value="1"/>
</dbReference>
<dbReference type="OrthoDB" id="9802448at2"/>
<dbReference type="Pfam" id="PF00488">
    <property type="entry name" value="MutS_V"/>
    <property type="match status" value="1"/>
</dbReference>
<dbReference type="EMBL" id="CP008941">
    <property type="protein sequence ID" value="AIK95586.1"/>
    <property type="molecule type" value="Genomic_DNA"/>
</dbReference>
<dbReference type="GO" id="GO:0140664">
    <property type="term" value="F:ATP-dependent DNA damage sensor activity"/>
    <property type="evidence" value="ECO:0007669"/>
    <property type="project" value="InterPro"/>
</dbReference>
<dbReference type="NCBIfam" id="TIGR01070">
    <property type="entry name" value="mutS1"/>
    <property type="match status" value="1"/>
</dbReference>
<evidence type="ECO:0000313" key="12">
    <source>
        <dbReference type="EMBL" id="AIK95586.1"/>
    </source>
</evidence>
<dbReference type="CDD" id="cd03284">
    <property type="entry name" value="ABC_MutS1"/>
    <property type="match status" value="1"/>
</dbReference>
<dbReference type="SUPFAM" id="SSF53150">
    <property type="entry name" value="DNA repair protein MutS, domain II"/>
    <property type="match status" value="1"/>
</dbReference>
<evidence type="ECO:0000256" key="6">
    <source>
        <dbReference type="ARBA" id="ARBA00023125"/>
    </source>
</evidence>
<dbReference type="Pfam" id="PF05190">
    <property type="entry name" value="MutS_IV"/>
    <property type="match status" value="1"/>
</dbReference>
<evidence type="ECO:0000256" key="10">
    <source>
        <dbReference type="RuleBase" id="RU003756"/>
    </source>
</evidence>
<dbReference type="InterPro" id="IPR017261">
    <property type="entry name" value="DNA_mismatch_repair_MutS/MSH"/>
</dbReference>
<reference evidence="12 13" key="1">
    <citation type="submission" date="2014-07" db="EMBL/GenBank/DDBJ databases">
        <title>Comparative genomic insights into amoeba endosymbionts belonging to the families of Holosporaceae and Candidatus Midichloriaceae within Rickettsiales.</title>
        <authorList>
            <person name="Wang Z."/>
            <person name="Wu M."/>
        </authorList>
    </citation>
    <scope>NUCLEOTIDE SEQUENCE [LARGE SCALE GENOMIC DNA]</scope>
    <source>
        <strain evidence="12">PRA3</strain>
    </source>
</reference>
<dbReference type="HAMAP" id="MF_00096">
    <property type="entry name" value="MutS"/>
    <property type="match status" value="1"/>
</dbReference>
<dbReference type="InterPro" id="IPR007860">
    <property type="entry name" value="DNA_mmatch_repair_MutS_con_dom"/>
</dbReference>
<dbReference type="FunFam" id="3.40.1170.10:FF:000001">
    <property type="entry name" value="DNA mismatch repair protein MutS"/>
    <property type="match status" value="1"/>
</dbReference>
<evidence type="ECO:0000256" key="1">
    <source>
        <dbReference type="ARBA" id="ARBA00006271"/>
    </source>
</evidence>
<dbReference type="GO" id="GO:0003684">
    <property type="term" value="F:damaged DNA binding"/>
    <property type="evidence" value="ECO:0007669"/>
    <property type="project" value="UniProtKB-UniRule"/>
</dbReference>
<evidence type="ECO:0000259" key="11">
    <source>
        <dbReference type="PROSITE" id="PS00486"/>
    </source>
</evidence>
<dbReference type="FunFam" id="3.40.50.300:FF:000870">
    <property type="entry name" value="MutS protein homolog 4"/>
    <property type="match status" value="1"/>
</dbReference>
<dbReference type="Gene3D" id="1.10.1420.10">
    <property type="match status" value="2"/>
</dbReference>
<gene>
    <name evidence="9" type="primary">mutS</name>
    <name evidence="12" type="ORF">ID47_00650</name>
</gene>
<proteinExistence type="inferred from homology"/>
<organism evidence="12 13">
    <name type="scientific">Candidatus Odyssella acanthamoebae</name>
    <dbReference type="NCBI Taxonomy" id="91604"/>
    <lineage>
        <taxon>Bacteria</taxon>
        <taxon>Pseudomonadati</taxon>
        <taxon>Pseudomonadota</taxon>
        <taxon>Alphaproteobacteria</taxon>
        <taxon>Holosporales</taxon>
        <taxon>Candidatus Paracaedibacteraceae</taxon>
        <taxon>Candidatus Odyssella</taxon>
    </lineage>
</organism>
<keyword evidence="6 9" id="KW-0238">DNA-binding</keyword>
<evidence type="ECO:0000256" key="2">
    <source>
        <dbReference type="ARBA" id="ARBA00021982"/>
    </source>
</evidence>
<dbReference type="GO" id="GO:0030983">
    <property type="term" value="F:mismatched DNA binding"/>
    <property type="evidence" value="ECO:0007669"/>
    <property type="project" value="InterPro"/>
</dbReference>
<dbReference type="InterPro" id="IPR000432">
    <property type="entry name" value="DNA_mismatch_repair_MutS_C"/>
</dbReference>
<dbReference type="InterPro" id="IPR007695">
    <property type="entry name" value="DNA_mismatch_repair_MutS-lik_N"/>
</dbReference>
<dbReference type="Proteomes" id="UP000028926">
    <property type="component" value="Chromosome"/>
</dbReference>
<feature type="binding site" evidence="9">
    <location>
        <begin position="649"/>
        <end position="656"/>
    </location>
    <ligand>
        <name>ATP</name>
        <dbReference type="ChEBI" id="CHEBI:30616"/>
    </ligand>
</feature>
<dbReference type="KEGG" id="paca:ID47_00650"/>
<dbReference type="InterPro" id="IPR036187">
    <property type="entry name" value="DNA_mismatch_repair_MutS_sf"/>
</dbReference>
<dbReference type="InterPro" id="IPR027417">
    <property type="entry name" value="P-loop_NTPase"/>
</dbReference>
<dbReference type="Pfam" id="PF05192">
    <property type="entry name" value="MutS_III"/>
    <property type="match status" value="1"/>
</dbReference>
<dbReference type="Pfam" id="PF05188">
    <property type="entry name" value="MutS_II"/>
    <property type="match status" value="1"/>
</dbReference>
<comment type="similarity">
    <text evidence="1 9 10">Belongs to the DNA mismatch repair MutS family.</text>
</comment>
<dbReference type="HOGENOM" id="CLU_002472_4_0_5"/>
<dbReference type="eggNOG" id="COG0249">
    <property type="taxonomic scope" value="Bacteria"/>
</dbReference>
<evidence type="ECO:0000256" key="3">
    <source>
        <dbReference type="ARBA" id="ARBA00022741"/>
    </source>
</evidence>
<dbReference type="STRING" id="91604.ID47_00650"/>
<keyword evidence="4 9" id="KW-0227">DNA damage</keyword>
<accession>A0A077AT81</accession>
<dbReference type="PANTHER" id="PTHR11361:SF34">
    <property type="entry name" value="DNA MISMATCH REPAIR PROTEIN MSH1, MITOCHONDRIAL"/>
    <property type="match status" value="1"/>
</dbReference>
<dbReference type="InterPro" id="IPR045076">
    <property type="entry name" value="MutS"/>
</dbReference>
<dbReference type="InterPro" id="IPR005748">
    <property type="entry name" value="DNA_mismatch_repair_MutS"/>
</dbReference>
<name>A0A077AT81_9PROT</name>
<dbReference type="AlphaFoldDB" id="A0A077AT81"/>
<evidence type="ECO:0000256" key="9">
    <source>
        <dbReference type="HAMAP-Rule" id="MF_00096"/>
    </source>
</evidence>
<dbReference type="InterPro" id="IPR016151">
    <property type="entry name" value="DNA_mismatch_repair_MutS_N"/>
</dbReference>
<dbReference type="GO" id="GO:0005524">
    <property type="term" value="F:ATP binding"/>
    <property type="evidence" value="ECO:0007669"/>
    <property type="project" value="UniProtKB-UniRule"/>
</dbReference>
<keyword evidence="7 9" id="KW-0234">DNA repair</keyword>
<dbReference type="InterPro" id="IPR036678">
    <property type="entry name" value="MutS_con_dom_sf"/>
</dbReference>
<keyword evidence="3 9" id="KW-0547">Nucleotide-binding</keyword>
<keyword evidence="5 9" id="KW-0067">ATP-binding</keyword>
<dbReference type="SUPFAM" id="SSF48334">
    <property type="entry name" value="DNA repair protein MutS, domain III"/>
    <property type="match status" value="1"/>
</dbReference>
<feature type="domain" description="DNA mismatch repair proteins mutS family" evidence="11">
    <location>
        <begin position="723"/>
        <end position="739"/>
    </location>
</feature>
<evidence type="ECO:0000256" key="8">
    <source>
        <dbReference type="ARBA" id="ARBA00024647"/>
    </source>
</evidence>
<protein>
    <recommendedName>
        <fullName evidence="2 9">DNA mismatch repair protein MutS</fullName>
    </recommendedName>
</protein>
<dbReference type="PANTHER" id="PTHR11361">
    <property type="entry name" value="DNA MISMATCH REPAIR PROTEIN MUTS FAMILY MEMBER"/>
    <property type="match status" value="1"/>
</dbReference>
<evidence type="ECO:0000256" key="7">
    <source>
        <dbReference type="ARBA" id="ARBA00023204"/>
    </source>
</evidence>
<dbReference type="PROSITE" id="PS00486">
    <property type="entry name" value="DNA_MISMATCH_REPAIR_2"/>
    <property type="match status" value="1"/>
</dbReference>
<dbReference type="RefSeq" id="WP_038462793.1">
    <property type="nucleotide sequence ID" value="NZ_CP008941.1"/>
</dbReference>
<dbReference type="SMART" id="SM00534">
    <property type="entry name" value="MUTSac"/>
    <property type="match status" value="1"/>
</dbReference>
<dbReference type="GO" id="GO:0005829">
    <property type="term" value="C:cytosol"/>
    <property type="evidence" value="ECO:0007669"/>
    <property type="project" value="TreeGrafter"/>
</dbReference>
<dbReference type="SUPFAM" id="SSF55271">
    <property type="entry name" value="DNA repair protein MutS, domain I"/>
    <property type="match status" value="1"/>
</dbReference>
<dbReference type="GO" id="GO:0006298">
    <property type="term" value="P:mismatch repair"/>
    <property type="evidence" value="ECO:0007669"/>
    <property type="project" value="UniProtKB-UniRule"/>
</dbReference>
<dbReference type="Gene3D" id="6.10.140.430">
    <property type="match status" value="1"/>
</dbReference>
<dbReference type="InterPro" id="IPR007696">
    <property type="entry name" value="DNA_mismatch_repair_MutS_core"/>
</dbReference>
<dbReference type="InterPro" id="IPR007861">
    <property type="entry name" value="DNA_mismatch_repair_MutS_clamp"/>
</dbReference>
<evidence type="ECO:0000256" key="5">
    <source>
        <dbReference type="ARBA" id="ARBA00022840"/>
    </source>
</evidence>
<dbReference type="Gene3D" id="3.40.50.300">
    <property type="entry name" value="P-loop containing nucleotide triphosphate hydrolases"/>
    <property type="match status" value="1"/>
</dbReference>
<evidence type="ECO:0000313" key="13">
    <source>
        <dbReference type="Proteomes" id="UP000028926"/>
    </source>
</evidence>
<comment type="function">
    <text evidence="8 9">This protein is involved in the repair of mismatches in DNA. It is possible that it carries out the mismatch recognition step. This protein has a weak ATPase activity.</text>
</comment>
<dbReference type="PIRSF" id="PIRSF037677">
    <property type="entry name" value="DNA_mis_repair_Msh6"/>
    <property type="match status" value="1"/>
</dbReference>
<sequence length="883" mass="97907">MSELNLGLAEPAAPAFQPEQLQKQEIKLSPVMAQYLEMKKEYGDALLFFRLGDFYELFFDDAVTAAKALDIVLTRRGKNEGNDIPMCGVPAHAYESYLARLIQKGFKVAVCEQLEDPAAAKKRGAKGPLKRDVVRVVTPGTITEENMLEARQSNFLIAVSPVTNQQIGIAIIELSTGSFLVEQTDLTGLAGVLSRLNPAEIIIPDRLITEPSLYEHLNQWKRKLSPLPLARFDYENGKLRLETAYQVKTIDAFGNFSQAEIRAAGTLIDYIQITQKAALRLIDRPRQIKPQSIMTIDAPTRRSLELHLTQSGQRQGSLMDTIDRTVTAAGSRLLSMQLAAPLLQLEAIQERQDNVTYFVNSGDDRHFIRDMLKQTPDMERALSRLNMMRGSPRDLACLRDGLTMAMQIRQTFTELGLSAGLTKHVQRLGHHTDLTDKLTRALADELPFYTRDGGFIAEGYHGDLDTYRYLRDNAKDHIAQLQADYIARTGINSLKIKHNNIIGYHIDITPSHANKVPEDFIHRQTLASSLRYSTPELAELERKITVAAQQVMELELQIFANLVSDIQLVTDDILRCCRALAALDVASALAELAQTQGYCCPTVDQSLTFQIAGGFHPVVASLLKERGETTFVANGCHMDDAAKLFLITGPNMAGKSTYLRQNALMAILAQLGSYVPAQKAHIGIVDRIFSRVGASDDLASGRSTFMVEMVETAAILHQATDRSFVILDEIGRGTATFDGLSIAWAVTEHIAQHNNCRTLFATHYHELTQLQDKIPTLKCLTMRIKEWEGKVIFMHEVIEGAADKSYGIHVAALAGLPGSVIQRATGILASLEAERSELTIPATPVVAPTTVSQLERDLLALDIDSLSPREALDRLYELKRRIA</sequence>
<dbReference type="SUPFAM" id="SSF52540">
    <property type="entry name" value="P-loop containing nucleoside triphosphate hydrolases"/>
    <property type="match status" value="1"/>
</dbReference>
<keyword evidence="13" id="KW-1185">Reference proteome</keyword>